<evidence type="ECO:0000256" key="10">
    <source>
        <dbReference type="ARBA" id="ARBA00022989"/>
    </source>
</evidence>
<dbReference type="GO" id="GO:0005509">
    <property type="term" value="F:calcium ion binding"/>
    <property type="evidence" value="ECO:0007669"/>
    <property type="project" value="InterPro"/>
</dbReference>
<feature type="transmembrane region" description="Helical" evidence="12">
    <location>
        <begin position="12"/>
        <end position="29"/>
    </location>
</feature>
<dbReference type="GO" id="GO:0016567">
    <property type="term" value="P:protein ubiquitination"/>
    <property type="evidence" value="ECO:0007669"/>
    <property type="project" value="InterPro"/>
</dbReference>
<dbReference type="GO" id="GO:0008270">
    <property type="term" value="F:zinc ion binding"/>
    <property type="evidence" value="ECO:0007669"/>
    <property type="project" value="UniProtKB-KW"/>
</dbReference>
<keyword evidence="9" id="KW-0862">Zinc</keyword>
<dbReference type="PROSITE" id="PS50222">
    <property type="entry name" value="EF_HAND_2"/>
    <property type="match status" value="1"/>
</dbReference>
<keyword evidence="10 12" id="KW-1133">Transmembrane helix</keyword>
<dbReference type="InterPro" id="IPR002048">
    <property type="entry name" value="EF_hand_dom"/>
</dbReference>
<evidence type="ECO:0000256" key="7">
    <source>
        <dbReference type="ARBA" id="ARBA00022771"/>
    </source>
</evidence>
<comment type="catalytic activity">
    <reaction evidence="1">
        <text>S-ubiquitinyl-[E2 ubiquitin-conjugating enzyme]-L-cysteine + [acceptor protein]-L-lysine = [E2 ubiquitin-conjugating enzyme]-L-cysteine + N(6)-ubiquitinyl-[acceptor protein]-L-lysine.</text>
        <dbReference type="EC" id="2.3.2.27"/>
    </reaction>
</comment>
<keyword evidence="5 12" id="KW-0812">Transmembrane</keyword>
<dbReference type="KEGG" id="nst:Nstercoris_01148"/>
<dbReference type="Proteomes" id="UP000316473">
    <property type="component" value="Chromosome"/>
</dbReference>
<evidence type="ECO:0000256" key="3">
    <source>
        <dbReference type="ARBA" id="ARBA00012483"/>
    </source>
</evidence>
<dbReference type="InterPro" id="IPR022170">
    <property type="entry name" value="MUL1-like"/>
</dbReference>
<evidence type="ECO:0000313" key="15">
    <source>
        <dbReference type="Proteomes" id="UP000316473"/>
    </source>
</evidence>
<feature type="domain" description="EF-hand" evidence="13">
    <location>
        <begin position="204"/>
        <end position="239"/>
    </location>
</feature>
<gene>
    <name evidence="14" type="ORF">Nstercoris_01148</name>
</gene>
<reference evidence="14 15" key="1">
    <citation type="submission" date="2019-06" db="EMBL/GenBank/DDBJ databases">
        <title>Nitrosomonas stercoris KYUHI-S whole genome shotgun sequence.</title>
        <authorList>
            <person name="Nakagawa T."/>
            <person name="Tsuchiya Y."/>
            <person name="Takahashi R."/>
        </authorList>
    </citation>
    <scope>NUCLEOTIDE SEQUENCE [LARGE SCALE GENOMIC DNA]</scope>
    <source>
        <strain evidence="14 15">KYUHI-S</strain>
    </source>
</reference>
<dbReference type="AlphaFoldDB" id="A0A4Y1YQ18"/>
<dbReference type="InterPro" id="IPR018247">
    <property type="entry name" value="EF_Hand_1_Ca_BS"/>
</dbReference>
<evidence type="ECO:0000313" key="14">
    <source>
        <dbReference type="EMBL" id="BBL34897.1"/>
    </source>
</evidence>
<evidence type="ECO:0000256" key="2">
    <source>
        <dbReference type="ARBA" id="ARBA00004141"/>
    </source>
</evidence>
<dbReference type="GO" id="GO:0016020">
    <property type="term" value="C:membrane"/>
    <property type="evidence" value="ECO:0007669"/>
    <property type="project" value="UniProtKB-SubCell"/>
</dbReference>
<feature type="transmembrane region" description="Helical" evidence="12">
    <location>
        <begin position="285"/>
        <end position="303"/>
    </location>
</feature>
<evidence type="ECO:0000256" key="9">
    <source>
        <dbReference type="ARBA" id="ARBA00022833"/>
    </source>
</evidence>
<sequence length="306" mass="35700">MLEFLSPEEYGFVLFSVLLVVLMSFYYFVRALRRWRLIQNIPTARLRSVPQGQVELEGQGRFSQDRPIFAPLSNHQCVWYHSLIEGRETVMGRKRTRTEWKILYQRTSDQPFLLDDGTGTCLINPVGADIISNEKLIWYGNTEWPSHTQILDSGSAIVGMSKHYRYSEQLILPGQKLYVLGHLQTRSAATDRSARTIMIDLLADWKQNWQQLLKRFDANQDGEIDQAEWEKARIAAWQEAQETYQKLQTEPAVHHVFCPKDKHRPFIISVRPQAELIKKYRYQTFILLTLSSGLMSCMLWLIHTHG</sequence>
<dbReference type="EMBL" id="AP019755">
    <property type="protein sequence ID" value="BBL34897.1"/>
    <property type="molecule type" value="Genomic_DNA"/>
</dbReference>
<accession>A0A4Y1YQ18</accession>
<dbReference type="PROSITE" id="PS00018">
    <property type="entry name" value="EF_HAND_1"/>
    <property type="match status" value="1"/>
</dbReference>
<keyword evidence="11 12" id="KW-0472">Membrane</keyword>
<name>A0A4Y1YQ18_9PROT</name>
<evidence type="ECO:0000256" key="11">
    <source>
        <dbReference type="ARBA" id="ARBA00023136"/>
    </source>
</evidence>
<evidence type="ECO:0000256" key="8">
    <source>
        <dbReference type="ARBA" id="ARBA00022786"/>
    </source>
</evidence>
<protein>
    <recommendedName>
        <fullName evidence="3">RING-type E3 ubiquitin transferase</fullName>
        <ecNumber evidence="3">2.3.2.27</ecNumber>
    </recommendedName>
</protein>
<keyword evidence="8" id="KW-0833">Ubl conjugation pathway</keyword>
<evidence type="ECO:0000256" key="5">
    <source>
        <dbReference type="ARBA" id="ARBA00022692"/>
    </source>
</evidence>
<dbReference type="EC" id="2.3.2.27" evidence="3"/>
<keyword evidence="6" id="KW-0479">Metal-binding</keyword>
<keyword evidence="7" id="KW-0863">Zinc-finger</keyword>
<evidence type="ECO:0000256" key="6">
    <source>
        <dbReference type="ARBA" id="ARBA00022723"/>
    </source>
</evidence>
<comment type="subcellular location">
    <subcellularLocation>
        <location evidence="2">Membrane</location>
        <topology evidence="2">Multi-pass membrane protein</topology>
    </subcellularLocation>
</comment>
<organism evidence="14 15">
    <name type="scientific">Nitrosomonas stercoris</name>
    <dbReference type="NCBI Taxonomy" id="1444684"/>
    <lineage>
        <taxon>Bacteria</taxon>
        <taxon>Pseudomonadati</taxon>
        <taxon>Pseudomonadota</taxon>
        <taxon>Betaproteobacteria</taxon>
        <taxon>Nitrosomonadales</taxon>
        <taxon>Nitrosomonadaceae</taxon>
        <taxon>Nitrosomonas</taxon>
    </lineage>
</organism>
<dbReference type="Pfam" id="PF12483">
    <property type="entry name" value="GIDE"/>
    <property type="match status" value="1"/>
</dbReference>
<dbReference type="GO" id="GO:0061630">
    <property type="term" value="F:ubiquitin protein ligase activity"/>
    <property type="evidence" value="ECO:0007669"/>
    <property type="project" value="UniProtKB-EC"/>
</dbReference>
<evidence type="ECO:0000256" key="12">
    <source>
        <dbReference type="SAM" id="Phobius"/>
    </source>
</evidence>
<evidence type="ECO:0000256" key="1">
    <source>
        <dbReference type="ARBA" id="ARBA00000900"/>
    </source>
</evidence>
<keyword evidence="4" id="KW-0808">Transferase</keyword>
<keyword evidence="15" id="KW-1185">Reference proteome</keyword>
<evidence type="ECO:0000259" key="13">
    <source>
        <dbReference type="PROSITE" id="PS50222"/>
    </source>
</evidence>
<proteinExistence type="predicted"/>
<evidence type="ECO:0000256" key="4">
    <source>
        <dbReference type="ARBA" id="ARBA00022679"/>
    </source>
</evidence>